<organism evidence="2 3">
    <name type="scientific">Photobacterium aphoticum</name>
    <dbReference type="NCBI Taxonomy" id="754436"/>
    <lineage>
        <taxon>Bacteria</taxon>
        <taxon>Pseudomonadati</taxon>
        <taxon>Pseudomonadota</taxon>
        <taxon>Gammaproteobacteria</taxon>
        <taxon>Vibrionales</taxon>
        <taxon>Vibrionaceae</taxon>
        <taxon>Photobacterium</taxon>
    </lineage>
</organism>
<reference evidence="2 3" key="1">
    <citation type="submission" date="2015-05" db="EMBL/GenBank/DDBJ databases">
        <title>Photobacterium galathea sp. nov.</title>
        <authorList>
            <person name="Machado H."/>
            <person name="Gram L."/>
        </authorList>
    </citation>
    <scope>NUCLEOTIDE SEQUENCE [LARGE SCALE GENOMIC DNA]</scope>
    <source>
        <strain evidence="2 3">DSM 25995</strain>
    </source>
</reference>
<feature type="domain" description="Tsi6" evidence="1">
    <location>
        <begin position="7"/>
        <end position="87"/>
    </location>
</feature>
<keyword evidence="3" id="KW-1185">Reference proteome</keyword>
<evidence type="ECO:0000259" key="1">
    <source>
        <dbReference type="Pfam" id="PF18660"/>
    </source>
</evidence>
<dbReference type="OrthoDB" id="6937479at2"/>
<accession>A0A0J1GL55</accession>
<dbReference type="Pfam" id="PF18660">
    <property type="entry name" value="Tsi6"/>
    <property type="match status" value="1"/>
</dbReference>
<evidence type="ECO:0000313" key="3">
    <source>
        <dbReference type="Proteomes" id="UP000036426"/>
    </source>
</evidence>
<sequence length="107" mass="12151">MSQEALKLAVCERALLLLQAQPNAFIVPIYTSVEAQLHWLIDYFSGKETDMKRLHTLTFGHYAVRELSPRYGELYAGLNAAFYVAEKTREGVKVDVSLLEDFLATRV</sequence>
<dbReference type="EMBL" id="LDOV01000022">
    <property type="protein sequence ID" value="KLV00438.1"/>
    <property type="molecule type" value="Genomic_DNA"/>
</dbReference>
<comment type="caution">
    <text evidence="2">The sequence shown here is derived from an EMBL/GenBank/DDBJ whole genome shotgun (WGS) entry which is preliminary data.</text>
</comment>
<dbReference type="InterPro" id="IPR040818">
    <property type="entry name" value="Tsi6"/>
</dbReference>
<dbReference type="PATRIC" id="fig|754436.4.peg.2613"/>
<dbReference type="AlphaFoldDB" id="A0A0J1GL55"/>
<name>A0A0J1GL55_9GAMM</name>
<proteinExistence type="predicted"/>
<dbReference type="Proteomes" id="UP000036426">
    <property type="component" value="Unassembled WGS sequence"/>
</dbReference>
<dbReference type="RefSeq" id="WP_047874704.1">
    <property type="nucleotide sequence ID" value="NZ_BMYC01000004.1"/>
</dbReference>
<evidence type="ECO:0000313" key="2">
    <source>
        <dbReference type="EMBL" id="KLV00438.1"/>
    </source>
</evidence>
<protein>
    <recommendedName>
        <fullName evidence="1">Tsi6 domain-containing protein</fullName>
    </recommendedName>
</protein>
<gene>
    <name evidence="2" type="ORF">ABT58_12305</name>
</gene>